<evidence type="ECO:0000259" key="4">
    <source>
        <dbReference type="PROSITE" id="PS50987"/>
    </source>
</evidence>
<dbReference type="PANTHER" id="PTHR43132:SF2">
    <property type="entry name" value="ARSENICAL RESISTANCE OPERON REPRESSOR ARSR-RELATED"/>
    <property type="match status" value="1"/>
</dbReference>
<dbReference type="SUPFAM" id="SSF46785">
    <property type="entry name" value="Winged helix' DNA-binding domain"/>
    <property type="match status" value="1"/>
</dbReference>
<dbReference type="SMART" id="SM00418">
    <property type="entry name" value="HTH_ARSR"/>
    <property type="match status" value="1"/>
</dbReference>
<evidence type="ECO:0000313" key="5">
    <source>
        <dbReference type="EMBL" id="MEJ6401179.1"/>
    </source>
</evidence>
<evidence type="ECO:0000256" key="2">
    <source>
        <dbReference type="ARBA" id="ARBA00023125"/>
    </source>
</evidence>
<proteinExistence type="predicted"/>
<gene>
    <name evidence="5" type="ORF">R4146_08520</name>
</gene>
<feature type="domain" description="HTH arsR-type" evidence="4">
    <location>
        <begin position="1"/>
        <end position="96"/>
    </location>
</feature>
<comment type="caution">
    <text evidence="5">The sequence shown here is derived from an EMBL/GenBank/DDBJ whole genome shotgun (WGS) entry which is preliminary data.</text>
</comment>
<dbReference type="Pfam" id="PF01022">
    <property type="entry name" value="HTH_5"/>
    <property type="match status" value="1"/>
</dbReference>
<dbReference type="InterPro" id="IPR001845">
    <property type="entry name" value="HTH_ArsR_DNA-bd_dom"/>
</dbReference>
<dbReference type="InterPro" id="IPR011991">
    <property type="entry name" value="ArsR-like_HTH"/>
</dbReference>
<keyword evidence="1" id="KW-0805">Transcription regulation</keyword>
<dbReference type="EMBL" id="JAWMWH010000003">
    <property type="protein sequence ID" value="MEJ6401179.1"/>
    <property type="molecule type" value="Genomic_DNA"/>
</dbReference>
<keyword evidence="3" id="KW-0804">Transcription</keyword>
<evidence type="ECO:0000313" key="6">
    <source>
        <dbReference type="Proteomes" id="UP001370590"/>
    </source>
</evidence>
<keyword evidence="6" id="KW-1185">Reference proteome</keyword>
<dbReference type="Proteomes" id="UP001370590">
    <property type="component" value="Unassembled WGS sequence"/>
</dbReference>
<accession>A0ABU8SMR3</accession>
<evidence type="ECO:0000256" key="1">
    <source>
        <dbReference type="ARBA" id="ARBA00023015"/>
    </source>
</evidence>
<dbReference type="PROSITE" id="PS50987">
    <property type="entry name" value="HTH_ARSR_2"/>
    <property type="match status" value="1"/>
</dbReference>
<protein>
    <submittedName>
        <fullName evidence="5">Metalloregulator ArsR/SmtB family transcription factor</fullName>
    </submittedName>
</protein>
<dbReference type="CDD" id="cd00090">
    <property type="entry name" value="HTH_ARSR"/>
    <property type="match status" value="1"/>
</dbReference>
<reference evidence="5 6" key="1">
    <citation type="submission" date="2023-10" db="EMBL/GenBank/DDBJ databases">
        <title>Nicoliella lavandulae sp. nov. isolated from Lavandula angustifolia flowers.</title>
        <authorList>
            <person name="Alcantara C."/>
            <person name="Zuniga M."/>
            <person name="Landete J.M."/>
            <person name="Monedero V."/>
        </authorList>
    </citation>
    <scope>NUCLEOTIDE SEQUENCE [LARGE SCALE GENOMIC DNA]</scope>
    <source>
        <strain evidence="5 6">Es01</strain>
    </source>
</reference>
<name>A0ABU8SMR3_9LACO</name>
<evidence type="ECO:0000256" key="3">
    <source>
        <dbReference type="ARBA" id="ARBA00023163"/>
    </source>
</evidence>
<dbReference type="RefSeq" id="WP_339961020.1">
    <property type="nucleotide sequence ID" value="NZ_JAWMWH010000003.1"/>
</dbReference>
<dbReference type="InterPro" id="IPR051011">
    <property type="entry name" value="Metal_resp_trans_reg"/>
</dbReference>
<dbReference type="InterPro" id="IPR036388">
    <property type="entry name" value="WH-like_DNA-bd_sf"/>
</dbReference>
<keyword evidence="2" id="KW-0238">DNA-binding</keyword>
<dbReference type="NCBIfam" id="NF033788">
    <property type="entry name" value="HTH_metalloreg"/>
    <property type="match status" value="1"/>
</dbReference>
<dbReference type="PRINTS" id="PR00778">
    <property type="entry name" value="HTHARSR"/>
</dbReference>
<dbReference type="Gene3D" id="1.10.10.10">
    <property type="entry name" value="Winged helix-like DNA-binding domain superfamily/Winged helix DNA-binding domain"/>
    <property type="match status" value="1"/>
</dbReference>
<organism evidence="5 6">
    <name type="scientific">Nicoliella lavandulae</name>
    <dbReference type="NCBI Taxonomy" id="3082954"/>
    <lineage>
        <taxon>Bacteria</taxon>
        <taxon>Bacillati</taxon>
        <taxon>Bacillota</taxon>
        <taxon>Bacilli</taxon>
        <taxon>Lactobacillales</taxon>
        <taxon>Lactobacillaceae</taxon>
        <taxon>Nicoliella</taxon>
    </lineage>
</organism>
<sequence length="97" mass="11477">MDNDYNQKLYRIIRALNHPIRIQILYYLSEQGKSNVTNLVNQVNISQPAVSRHLRILFDAQLIKSQQNGKEKVYQLTDEHVKELLKVLHNHIEEQID</sequence>
<dbReference type="PANTHER" id="PTHR43132">
    <property type="entry name" value="ARSENICAL RESISTANCE OPERON REPRESSOR ARSR-RELATED"/>
    <property type="match status" value="1"/>
</dbReference>
<dbReference type="InterPro" id="IPR036390">
    <property type="entry name" value="WH_DNA-bd_sf"/>
</dbReference>